<geneLocation type="mitochondrion" evidence="20"/>
<evidence type="ECO:0000259" key="19">
    <source>
        <dbReference type="Pfam" id="PF01059"/>
    </source>
</evidence>
<evidence type="ECO:0000313" key="20">
    <source>
        <dbReference type="EMBL" id="AYQ18965.1"/>
    </source>
</evidence>
<evidence type="ECO:0000256" key="7">
    <source>
        <dbReference type="ARBA" id="ARBA00022660"/>
    </source>
</evidence>
<dbReference type="Pfam" id="PF01059">
    <property type="entry name" value="Oxidored_q5_N"/>
    <property type="match status" value="1"/>
</dbReference>
<evidence type="ECO:0000256" key="16">
    <source>
        <dbReference type="ARBA" id="ARBA00049551"/>
    </source>
</evidence>
<dbReference type="EC" id="7.1.1.2" evidence="4 17"/>
<evidence type="ECO:0000256" key="12">
    <source>
        <dbReference type="ARBA" id="ARBA00023027"/>
    </source>
</evidence>
<evidence type="ECO:0000256" key="9">
    <source>
        <dbReference type="ARBA" id="ARBA00022967"/>
    </source>
</evidence>
<gene>
    <name evidence="20" type="primary">nad4</name>
</gene>
<evidence type="ECO:0000256" key="13">
    <source>
        <dbReference type="ARBA" id="ARBA00023075"/>
    </source>
</evidence>
<feature type="transmembrane region" description="Helical" evidence="17">
    <location>
        <begin position="110"/>
        <end position="131"/>
    </location>
</feature>
<protein>
    <recommendedName>
        <fullName evidence="5 17">NADH-ubiquinone oxidoreductase chain 4</fullName>
        <ecNumber evidence="4 17">7.1.1.2</ecNumber>
    </recommendedName>
</protein>
<comment type="function">
    <text evidence="17">Core subunit of the mitochondrial membrane respiratory chain NADH dehydrogenase (Complex I) which catalyzes electron transfer from NADH through the respiratory chain, using ubiquinone as an electron acceptor. Essential for the catalytic activity and assembly of complex I.</text>
</comment>
<accession>A0A3G3FWY1</accession>
<feature type="transmembrane region" description="Helical" evidence="17">
    <location>
        <begin position="7"/>
        <end position="35"/>
    </location>
</feature>
<feature type="transmembrane region" description="Helical" evidence="17">
    <location>
        <begin position="293"/>
        <end position="318"/>
    </location>
</feature>
<evidence type="ECO:0000256" key="5">
    <source>
        <dbReference type="ARBA" id="ARBA00021006"/>
    </source>
</evidence>
<keyword evidence="10 17" id="KW-0249">Electron transport</keyword>
<dbReference type="PANTHER" id="PTHR43507">
    <property type="entry name" value="NADH-UBIQUINONE OXIDOREDUCTASE CHAIN 4"/>
    <property type="match status" value="1"/>
</dbReference>
<evidence type="ECO:0000256" key="17">
    <source>
        <dbReference type="RuleBase" id="RU003297"/>
    </source>
</evidence>
<feature type="transmembrane region" description="Helical" evidence="17">
    <location>
        <begin position="55"/>
        <end position="75"/>
    </location>
</feature>
<proteinExistence type="inferred from homology"/>
<feature type="transmembrane region" description="Helical" evidence="17">
    <location>
        <begin position="418"/>
        <end position="435"/>
    </location>
</feature>
<name>A0A3G3FWY1_9CUCU</name>
<evidence type="ECO:0000259" key="18">
    <source>
        <dbReference type="Pfam" id="PF00361"/>
    </source>
</evidence>
<dbReference type="PRINTS" id="PR01437">
    <property type="entry name" value="NUOXDRDTASE4"/>
</dbReference>
<dbReference type="InterPro" id="IPR000260">
    <property type="entry name" value="NADH4_N"/>
</dbReference>
<evidence type="ECO:0000256" key="14">
    <source>
        <dbReference type="ARBA" id="ARBA00023128"/>
    </source>
</evidence>
<dbReference type="EMBL" id="MH836600">
    <property type="protein sequence ID" value="AYQ18965.1"/>
    <property type="molecule type" value="Genomic_DNA"/>
</dbReference>
<dbReference type="GO" id="GO:0008137">
    <property type="term" value="F:NADH dehydrogenase (ubiquinone) activity"/>
    <property type="evidence" value="ECO:0007669"/>
    <property type="project" value="UniProtKB-UniRule"/>
</dbReference>
<evidence type="ECO:0000256" key="2">
    <source>
        <dbReference type="ARBA" id="ARBA00004225"/>
    </source>
</evidence>
<evidence type="ECO:0000256" key="6">
    <source>
        <dbReference type="ARBA" id="ARBA00022448"/>
    </source>
</evidence>
<dbReference type="GO" id="GO:0031966">
    <property type="term" value="C:mitochondrial membrane"/>
    <property type="evidence" value="ECO:0007669"/>
    <property type="project" value="UniProtKB-SubCell"/>
</dbReference>
<dbReference type="GO" id="GO:0003954">
    <property type="term" value="F:NADH dehydrogenase activity"/>
    <property type="evidence" value="ECO:0007669"/>
    <property type="project" value="TreeGrafter"/>
</dbReference>
<sequence length="439" mass="51602">MMMKLLFFMLFMIPLVNLNWWIIQVFMFLVMFMCYMKMMIFNHFSFISFEFGIDMISYLMILLTIWICSLMMLASSKIYKLKNYSEFFLYMILILMVSLILTFLSMNLFMFYLFFEMSLIPTLILIMGWGYQPERIQAGIYLMFYTIFASLPMLLSIFYIYEMNKSLSFLMLNLFNNYLLYFMMLLVFLVKMPMYLMHLWLPKAHVEAPISGSMILAGILLKLGGYGIIRVMNMFIYLIKMNMFIMMISLFGGLIISLICIIQSDMKLLIAYSSVSHMSLVLGGLMSMNSWGLWGSIILMIGHGLCSSGMFCLANLSYERLKSRSLYLNKGLMNLMPSMTFFWFLFCIGNMAAPTSLNLLGEIMLINSLIMFSKFNMIFIMFMSFFSAVYSLYIYSYSQHGKIYSGLYSIMNNNINEYLLMFLHLIPLYLMFMLMNNFL</sequence>
<feature type="domain" description="NADH:ubiquinone oxidoreductase chain 4 N-terminal" evidence="19">
    <location>
        <begin position="2"/>
        <end position="102"/>
    </location>
</feature>
<reference evidence="20" key="1">
    <citation type="journal article" date="2015" name="Mol. Biol. Evol.">
        <title>Soup to Tree: The Phylogeny of Beetles Inferred by Mitochondrial Metagenomics of a Bornean Rainforest Sample.</title>
        <authorList>
            <person name="Crampton-Platt A."/>
            <person name="Timmermans M.J."/>
            <person name="Gimmel M.L."/>
            <person name="Kutty S.N."/>
            <person name="Cockerill T.D."/>
            <person name="Vun Khen C."/>
            <person name="Vogler A.P."/>
        </authorList>
    </citation>
    <scope>NUCLEOTIDE SEQUENCE</scope>
</reference>
<feature type="transmembrane region" description="Helical" evidence="17">
    <location>
        <begin position="339"/>
        <end position="357"/>
    </location>
</feature>
<keyword evidence="15 17" id="KW-0472">Membrane</keyword>
<evidence type="ECO:0000256" key="11">
    <source>
        <dbReference type="ARBA" id="ARBA00022989"/>
    </source>
</evidence>
<keyword evidence="13 17" id="KW-0830">Ubiquinone</keyword>
<feature type="transmembrane region" description="Helical" evidence="17">
    <location>
        <begin position="243"/>
        <end position="262"/>
    </location>
</feature>
<keyword evidence="6 17" id="KW-0813">Transport</keyword>
<feature type="transmembrane region" description="Helical" evidence="17">
    <location>
        <begin position="138"/>
        <end position="161"/>
    </location>
</feature>
<evidence type="ECO:0000256" key="8">
    <source>
        <dbReference type="ARBA" id="ARBA00022692"/>
    </source>
</evidence>
<dbReference type="PANTHER" id="PTHR43507:SF20">
    <property type="entry name" value="NADH-UBIQUINONE OXIDOREDUCTASE CHAIN 4"/>
    <property type="match status" value="1"/>
</dbReference>
<dbReference type="InterPro" id="IPR003918">
    <property type="entry name" value="NADH_UbQ_OxRdtase"/>
</dbReference>
<keyword evidence="11 17" id="KW-1133">Transmembrane helix</keyword>
<dbReference type="InterPro" id="IPR001750">
    <property type="entry name" value="ND/Mrp_TM"/>
</dbReference>
<keyword evidence="14 17" id="KW-0496">Mitochondrion</keyword>
<dbReference type="AlphaFoldDB" id="A0A3G3FWY1"/>
<comment type="subcellular location">
    <subcellularLocation>
        <location evidence="2 17">Mitochondrion membrane</location>
        <topology evidence="2 17">Multi-pass membrane protein</topology>
    </subcellularLocation>
</comment>
<organism evidence="20">
    <name type="scientific">Discolomatidae sp. 3 ACP-2013</name>
    <dbReference type="NCBI Taxonomy" id="1434486"/>
    <lineage>
        <taxon>Eukaryota</taxon>
        <taxon>Metazoa</taxon>
        <taxon>Ecdysozoa</taxon>
        <taxon>Arthropoda</taxon>
        <taxon>Hexapoda</taxon>
        <taxon>Insecta</taxon>
        <taxon>Pterygota</taxon>
        <taxon>Neoptera</taxon>
        <taxon>Endopterygota</taxon>
        <taxon>Coleoptera</taxon>
        <taxon>Polyphaga</taxon>
        <taxon>Cucujiformia</taxon>
        <taxon>Coccinelloidea</taxon>
        <taxon>Discolomatidae</taxon>
    </lineage>
</organism>
<comment type="function">
    <text evidence="1">Core subunit of the mitochondrial membrane respiratory chain NADH dehydrogenase (Complex I) that is believed to belong to the minimal assembly required for catalysis. Complex I functions in the transfer of electrons from NADH to the respiratory chain. The immediate electron acceptor for the enzyme is believed to be ubiquinone.</text>
</comment>
<keyword evidence="12 17" id="KW-0520">NAD</keyword>
<reference evidence="20" key="2">
    <citation type="submission" date="2018-09" db="EMBL/GenBank/DDBJ databases">
        <authorList>
            <person name="James G."/>
        </authorList>
    </citation>
    <scope>NUCLEOTIDE SEQUENCE</scope>
</reference>
<dbReference type="Pfam" id="PF00361">
    <property type="entry name" value="Proton_antipo_M"/>
    <property type="match status" value="1"/>
</dbReference>
<evidence type="ECO:0000256" key="3">
    <source>
        <dbReference type="ARBA" id="ARBA00009025"/>
    </source>
</evidence>
<comment type="similarity">
    <text evidence="3 17">Belongs to the complex I subunit 4 family.</text>
</comment>
<feature type="transmembrane region" description="Helical" evidence="17">
    <location>
        <begin position="181"/>
        <end position="201"/>
    </location>
</feature>
<evidence type="ECO:0000256" key="4">
    <source>
        <dbReference type="ARBA" id="ARBA00012944"/>
    </source>
</evidence>
<feature type="domain" description="NADH:quinone oxidoreductase/Mrp antiporter transmembrane" evidence="18">
    <location>
        <begin position="105"/>
        <end position="386"/>
    </location>
</feature>
<evidence type="ECO:0000256" key="10">
    <source>
        <dbReference type="ARBA" id="ARBA00022982"/>
    </source>
</evidence>
<keyword evidence="9" id="KW-1278">Translocase</keyword>
<keyword evidence="8 17" id="KW-0812">Transmembrane</keyword>
<dbReference type="GO" id="GO:0048039">
    <property type="term" value="F:ubiquinone binding"/>
    <property type="evidence" value="ECO:0007669"/>
    <property type="project" value="TreeGrafter"/>
</dbReference>
<comment type="catalytic activity">
    <reaction evidence="16 17">
        <text>a ubiquinone + NADH + 5 H(+)(in) = a ubiquinol + NAD(+) + 4 H(+)(out)</text>
        <dbReference type="Rhea" id="RHEA:29091"/>
        <dbReference type="Rhea" id="RHEA-COMP:9565"/>
        <dbReference type="Rhea" id="RHEA-COMP:9566"/>
        <dbReference type="ChEBI" id="CHEBI:15378"/>
        <dbReference type="ChEBI" id="CHEBI:16389"/>
        <dbReference type="ChEBI" id="CHEBI:17976"/>
        <dbReference type="ChEBI" id="CHEBI:57540"/>
        <dbReference type="ChEBI" id="CHEBI:57945"/>
        <dbReference type="EC" id="7.1.1.2"/>
    </reaction>
</comment>
<evidence type="ECO:0000256" key="1">
    <source>
        <dbReference type="ARBA" id="ARBA00003257"/>
    </source>
</evidence>
<evidence type="ECO:0000256" key="15">
    <source>
        <dbReference type="ARBA" id="ARBA00023136"/>
    </source>
</evidence>
<dbReference type="GO" id="GO:0015990">
    <property type="term" value="P:electron transport coupled proton transport"/>
    <property type="evidence" value="ECO:0007669"/>
    <property type="project" value="TreeGrafter"/>
</dbReference>
<feature type="transmembrane region" description="Helical" evidence="17">
    <location>
        <begin position="269"/>
        <end position="287"/>
    </location>
</feature>
<keyword evidence="7 17" id="KW-0679">Respiratory chain</keyword>
<feature type="transmembrane region" description="Helical" evidence="17">
    <location>
        <begin position="87"/>
        <end position="104"/>
    </location>
</feature>
<feature type="transmembrane region" description="Helical" evidence="17">
    <location>
        <begin position="377"/>
        <end position="397"/>
    </location>
</feature>
<dbReference type="GO" id="GO:0042773">
    <property type="term" value="P:ATP synthesis coupled electron transport"/>
    <property type="evidence" value="ECO:0007669"/>
    <property type="project" value="InterPro"/>
</dbReference>
<feature type="transmembrane region" description="Helical" evidence="17">
    <location>
        <begin position="213"/>
        <end position="237"/>
    </location>
</feature>